<proteinExistence type="predicted"/>
<organism evidence="1 2">
    <name type="scientific">Amycolatopsis plumensis</name>
    <dbReference type="NCBI Taxonomy" id="236508"/>
    <lineage>
        <taxon>Bacteria</taxon>
        <taxon>Bacillati</taxon>
        <taxon>Actinomycetota</taxon>
        <taxon>Actinomycetes</taxon>
        <taxon>Pseudonocardiales</taxon>
        <taxon>Pseudonocardiaceae</taxon>
        <taxon>Amycolatopsis</taxon>
    </lineage>
</organism>
<evidence type="ECO:0000313" key="1">
    <source>
        <dbReference type="EMBL" id="MFB9689137.1"/>
    </source>
</evidence>
<evidence type="ECO:0000313" key="2">
    <source>
        <dbReference type="Proteomes" id="UP001589535"/>
    </source>
</evidence>
<accession>A0ABV5UCN0</accession>
<gene>
    <name evidence="1" type="ORF">ACFFTO_33600</name>
</gene>
<dbReference type="Proteomes" id="UP001589535">
    <property type="component" value="Unassembled WGS sequence"/>
</dbReference>
<name>A0ABV5UCN0_9PSEU</name>
<dbReference type="EMBL" id="JBHMBK010000033">
    <property type="protein sequence ID" value="MFB9689137.1"/>
    <property type="molecule type" value="Genomic_DNA"/>
</dbReference>
<comment type="caution">
    <text evidence="1">The sequence shown here is derived from an EMBL/GenBank/DDBJ whole genome shotgun (WGS) entry which is preliminary data.</text>
</comment>
<reference evidence="1 2" key="1">
    <citation type="submission" date="2024-09" db="EMBL/GenBank/DDBJ databases">
        <authorList>
            <person name="Sun Q."/>
            <person name="Mori K."/>
        </authorList>
    </citation>
    <scope>NUCLEOTIDE SEQUENCE [LARGE SCALE GENOMIC DNA]</scope>
    <source>
        <strain evidence="1 2">JCM 13852</strain>
    </source>
</reference>
<protein>
    <submittedName>
        <fullName evidence="1">Uncharacterized protein</fullName>
    </submittedName>
</protein>
<keyword evidence="2" id="KW-1185">Reference proteome</keyword>
<dbReference type="RefSeq" id="WP_378202374.1">
    <property type="nucleotide sequence ID" value="NZ_JBHMBK010000033.1"/>
</dbReference>
<sequence length="147" mass="16322">MAWIFALNAECGERETHARDLARHFDGWPVRVFSDGPGWWCGVTPEGLSRSGIGSPEDATAMTAAGRRLYWLLRTAPPVYRYALAGVETGGFRSYDELMAEPDLTIFPGLVVSEDIWAATGERAEFSDFAPGYRWLPYRGETHPPAP</sequence>